<keyword evidence="2" id="KW-0378">Hydrolase</keyword>
<gene>
    <name evidence="2" type="ORF">TNO020_50074</name>
</gene>
<feature type="domain" description="HNH nuclease" evidence="1">
    <location>
        <begin position="68"/>
        <end position="110"/>
    </location>
</feature>
<keyword evidence="3" id="KW-1185">Reference proteome</keyword>
<dbReference type="SUPFAM" id="SSF54060">
    <property type="entry name" value="His-Me finger endonucleases"/>
    <property type="match status" value="1"/>
</dbReference>
<organism evidence="2 3">
    <name type="scientific">Tenacibaculum piscium</name>
    <dbReference type="NCBI Taxonomy" id="1458515"/>
    <lineage>
        <taxon>Bacteria</taxon>
        <taxon>Pseudomonadati</taxon>
        <taxon>Bacteroidota</taxon>
        <taxon>Flavobacteriia</taxon>
        <taxon>Flavobacteriales</taxon>
        <taxon>Flavobacteriaceae</taxon>
        <taxon>Tenacibaculum</taxon>
    </lineage>
</organism>
<dbReference type="GO" id="GO:0004519">
    <property type="term" value="F:endonuclease activity"/>
    <property type="evidence" value="ECO:0007669"/>
    <property type="project" value="UniProtKB-KW"/>
</dbReference>
<dbReference type="Gene3D" id="3.90.75.20">
    <property type="match status" value="1"/>
</dbReference>
<proteinExistence type="predicted"/>
<dbReference type="Proteomes" id="UP000234211">
    <property type="component" value="Unassembled WGS sequence"/>
</dbReference>
<dbReference type="RefSeq" id="WP_101918296.1">
    <property type="nucleotide sequence ID" value="NZ_OENF01000040.1"/>
</dbReference>
<evidence type="ECO:0000313" key="2">
    <source>
        <dbReference type="EMBL" id="SOS75673.1"/>
    </source>
</evidence>
<dbReference type="EMBL" id="OENF01000040">
    <property type="protein sequence ID" value="SOS75673.1"/>
    <property type="molecule type" value="Genomic_DNA"/>
</dbReference>
<dbReference type="InterPro" id="IPR003615">
    <property type="entry name" value="HNH_nuc"/>
</dbReference>
<evidence type="ECO:0000259" key="1">
    <source>
        <dbReference type="Pfam" id="PF13392"/>
    </source>
</evidence>
<dbReference type="Pfam" id="PF13392">
    <property type="entry name" value="HNH_3"/>
    <property type="match status" value="1"/>
</dbReference>
<evidence type="ECO:0000313" key="3">
    <source>
        <dbReference type="Proteomes" id="UP000234211"/>
    </source>
</evidence>
<dbReference type="OrthoDB" id="6631788at2"/>
<dbReference type="InterPro" id="IPR044925">
    <property type="entry name" value="His-Me_finger_sf"/>
</dbReference>
<keyword evidence="2" id="KW-0540">Nuclease</keyword>
<reference evidence="3" key="1">
    <citation type="submission" date="2017-11" db="EMBL/GenBank/DDBJ databases">
        <authorList>
            <person name="Duchaud E."/>
        </authorList>
    </citation>
    <scope>NUCLEOTIDE SEQUENCE [LARGE SCALE GENOMIC DNA]</scope>
    <source>
        <strain evidence="3">Tenacibaculum sp. TNO020</strain>
    </source>
</reference>
<protein>
    <submittedName>
        <fullName evidence="2">HNH endonuclease</fullName>
    </submittedName>
</protein>
<sequence length="185" mass="22298">MIRNYRNEKWKELVFDNKISEKEKFKISNCGRIINCKKEEEFLVKEYFINGYQNLPLKQKESGKQTSRYVHKLVAESFLEKKEDDLYVIHLNYDKKDNRVENLKWTTRREKEIHQFSNPEYVNKVHKPTNVKLTETKVKLLKRKLNNPNRRTRLKILAKQFGVSEMQLHRIKTGENWANISAENV</sequence>
<name>A0A2H1YJL8_9FLAO</name>
<accession>A0A2H1YJL8</accession>
<dbReference type="AlphaFoldDB" id="A0A2H1YJL8"/>
<keyword evidence="2" id="KW-0255">Endonuclease</keyword>